<reference evidence="6 7" key="1">
    <citation type="journal article" date="2021" name="Sci. Rep.">
        <title>The distribution of antibiotic resistance genes in chicken gut microbiota commensals.</title>
        <authorList>
            <person name="Juricova H."/>
            <person name="Matiasovicova J."/>
            <person name="Kubasova T."/>
            <person name="Cejkova D."/>
            <person name="Rychlik I."/>
        </authorList>
    </citation>
    <scope>NUCLEOTIDE SEQUENCE [LARGE SCALE GENOMIC DNA]</scope>
    <source>
        <strain evidence="6 7">An829</strain>
    </source>
</reference>
<proteinExistence type="inferred from homology"/>
<dbReference type="EMBL" id="JACJJC010000043">
    <property type="protein sequence ID" value="MBM6704989.1"/>
    <property type="molecule type" value="Genomic_DNA"/>
</dbReference>
<dbReference type="PANTHER" id="PTHR30118:SF15">
    <property type="entry name" value="TRANSCRIPTIONAL REGULATORY PROTEIN"/>
    <property type="match status" value="1"/>
</dbReference>
<protein>
    <submittedName>
        <fullName evidence="6">LysR family transcriptional regulator</fullName>
    </submittedName>
</protein>
<evidence type="ECO:0000256" key="2">
    <source>
        <dbReference type="ARBA" id="ARBA00023015"/>
    </source>
</evidence>
<dbReference type="InterPro" id="IPR005119">
    <property type="entry name" value="LysR_subst-bd"/>
</dbReference>
<dbReference type="Gene3D" id="1.10.10.10">
    <property type="entry name" value="Winged helix-like DNA-binding domain superfamily/Winged helix DNA-binding domain"/>
    <property type="match status" value="1"/>
</dbReference>
<keyword evidence="4" id="KW-0804">Transcription</keyword>
<dbReference type="SUPFAM" id="SSF46785">
    <property type="entry name" value="Winged helix' DNA-binding domain"/>
    <property type="match status" value="1"/>
</dbReference>
<dbReference type="RefSeq" id="WP_205104569.1">
    <property type="nucleotide sequence ID" value="NZ_JACJJC010000043.1"/>
</dbReference>
<comment type="caution">
    <text evidence="6">The sequence shown here is derived from an EMBL/GenBank/DDBJ whole genome shotgun (WGS) entry which is preliminary data.</text>
</comment>
<dbReference type="SUPFAM" id="SSF53850">
    <property type="entry name" value="Periplasmic binding protein-like II"/>
    <property type="match status" value="1"/>
</dbReference>
<feature type="domain" description="LysR substrate-binding" evidence="5">
    <location>
        <begin position="94"/>
        <end position="182"/>
    </location>
</feature>
<dbReference type="InterPro" id="IPR036390">
    <property type="entry name" value="WH_DNA-bd_sf"/>
</dbReference>
<gene>
    <name evidence="6" type="ORF">H6A60_10975</name>
</gene>
<evidence type="ECO:0000313" key="7">
    <source>
        <dbReference type="Proteomes" id="UP000715095"/>
    </source>
</evidence>
<dbReference type="PANTHER" id="PTHR30118">
    <property type="entry name" value="HTH-TYPE TRANSCRIPTIONAL REGULATOR LEUO-RELATED"/>
    <property type="match status" value="1"/>
</dbReference>
<accession>A0ABS2DUM9</accession>
<dbReference type="InterPro" id="IPR036388">
    <property type="entry name" value="WH-like_DNA-bd_sf"/>
</dbReference>
<evidence type="ECO:0000256" key="4">
    <source>
        <dbReference type="ARBA" id="ARBA00023163"/>
    </source>
</evidence>
<dbReference type="Proteomes" id="UP000715095">
    <property type="component" value="Unassembled WGS sequence"/>
</dbReference>
<evidence type="ECO:0000256" key="3">
    <source>
        <dbReference type="ARBA" id="ARBA00023125"/>
    </source>
</evidence>
<name>A0ABS2DUM9_9BURK</name>
<evidence type="ECO:0000259" key="5">
    <source>
        <dbReference type="Pfam" id="PF03466"/>
    </source>
</evidence>
<dbReference type="Gene3D" id="3.40.190.10">
    <property type="entry name" value="Periplasmic binding protein-like II"/>
    <property type="match status" value="2"/>
</dbReference>
<comment type="similarity">
    <text evidence="1">Belongs to the LysR transcriptional regulatory family.</text>
</comment>
<keyword evidence="2" id="KW-0805">Transcription regulation</keyword>
<dbReference type="InterPro" id="IPR050389">
    <property type="entry name" value="LysR-type_TF"/>
</dbReference>
<sequence>MKNDLSTVDLKFILDLFKTTSLTVTAADFEVSIPTASRMLNRVRTILGDECFVRSGNVMVPTRRIRGLIPKIHAAIKALEDLTEDTVYRPEAISRRFIVQMVDNAAVALLLPVLPRIHELAPNLVIQIRATQGNPYELLRSGQIDLSFGYPPDDTIPSDIRFAKLFDSEHVCIVRKGHPLCRLKGEKGGKGCRKILPEELAPYPTTTASLPQWVGDHDMDIIVKGDMPHSGTWIDTGFFLSIPFFVMESDSYGFLPRETAEYLARFLPLEILEIESTQVRPWTPHLLWHITGSGDYELQWLRTTICKYFEEHRVPEWKVKVESM</sequence>
<keyword evidence="7" id="KW-1185">Reference proteome</keyword>
<evidence type="ECO:0000313" key="6">
    <source>
        <dbReference type="EMBL" id="MBM6704989.1"/>
    </source>
</evidence>
<keyword evidence="3" id="KW-0238">DNA-binding</keyword>
<organism evidence="6 7">
    <name type="scientific">Sutterella massiliensis</name>
    <dbReference type="NCBI Taxonomy" id="1816689"/>
    <lineage>
        <taxon>Bacteria</taxon>
        <taxon>Pseudomonadati</taxon>
        <taxon>Pseudomonadota</taxon>
        <taxon>Betaproteobacteria</taxon>
        <taxon>Burkholderiales</taxon>
        <taxon>Sutterellaceae</taxon>
        <taxon>Sutterella</taxon>
    </lineage>
</organism>
<dbReference type="Pfam" id="PF03466">
    <property type="entry name" value="LysR_substrate"/>
    <property type="match status" value="1"/>
</dbReference>
<evidence type="ECO:0000256" key="1">
    <source>
        <dbReference type="ARBA" id="ARBA00009437"/>
    </source>
</evidence>